<proteinExistence type="predicted"/>
<dbReference type="AlphaFoldDB" id="A0AAE3E673"/>
<feature type="chain" id="PRO_5042272082" evidence="2">
    <location>
        <begin position="27"/>
        <end position="553"/>
    </location>
</feature>
<name>A0AAE3E673_9FIRM</name>
<accession>A0AAE3E673</accession>
<dbReference type="PANTHER" id="PTHR43649:SF33">
    <property type="entry name" value="POLYGALACTURONAN_RHAMNOGALACTURONAN-BINDING PROTEIN YTCQ"/>
    <property type="match status" value="1"/>
</dbReference>
<evidence type="ECO:0000256" key="2">
    <source>
        <dbReference type="SAM" id="SignalP"/>
    </source>
</evidence>
<reference evidence="3 4" key="1">
    <citation type="submission" date="2021-10" db="EMBL/GenBank/DDBJ databases">
        <title>Anaerobic single-cell dispensing facilitates the cultivation of human gut bacteria.</title>
        <authorList>
            <person name="Afrizal A."/>
        </authorList>
    </citation>
    <scope>NUCLEOTIDE SEQUENCE [LARGE SCALE GENOMIC DNA]</scope>
    <source>
        <strain evidence="3 4">CLA-AA-H224</strain>
    </source>
</reference>
<dbReference type="Gene3D" id="3.40.190.10">
    <property type="entry name" value="Periplasmic binding protein-like II"/>
    <property type="match status" value="2"/>
</dbReference>
<evidence type="ECO:0000313" key="3">
    <source>
        <dbReference type="EMBL" id="MCC2222036.1"/>
    </source>
</evidence>
<feature type="signal peptide" evidence="2">
    <location>
        <begin position="1"/>
        <end position="26"/>
    </location>
</feature>
<sequence length="553" mass="62932">MEKKIPKSVLAVMFVSVLSVCQTVPANELAKKEQWEYASTTPDGKYPELVTYTLGKMTGANNSNLPKGETYENNAYTRYLREYFNIQNKDVFEEKNDQYNVSVSVAMSSDNLPDLMLVGSIEDLRQLVALDLIEDLTKSYENCLTDRIKDIYASYGEGIIDGVTFDGKIMAIPETNIDDGPNLLWLRRDWMDKLGLESPKTIEDAEAIVQAFIEKDPGENGEGKTVGFVCDPELSGECGYSSEYLMDIVFAANGAYPKQWIEDENGEVSYGSVLPQAKDALAKLKSMYERNILDQNFLLRTSVNNIELITKGLCGSFFGPWWAANNPLMEAIAANPDAVWEPFLIQTDDDGSTSYYSQNPTYKYVVVRKGYEHPEIACKIINGLFDYVRYDGTYNSEFEEYYQNNVDPTARPLAINVDYSYALTKCYHELTDVLSGKKEPEDLDLLEYSYYRSCKAYLDNTDSATPEEWAAYTSRITACSLLADAKTNKVESLYFDETETMGTQWWKLRQMEKEYYLQIVTGERDIDAFDEFVTKWYENGGETITQEVREAVR</sequence>
<dbReference type="Proteomes" id="UP001198200">
    <property type="component" value="Unassembled WGS sequence"/>
</dbReference>
<keyword evidence="4" id="KW-1185">Reference proteome</keyword>
<evidence type="ECO:0000313" key="4">
    <source>
        <dbReference type="Proteomes" id="UP001198200"/>
    </source>
</evidence>
<keyword evidence="1 2" id="KW-0732">Signal</keyword>
<dbReference type="RefSeq" id="WP_308731984.1">
    <property type="nucleotide sequence ID" value="NZ_JAJEQN010000025.1"/>
</dbReference>
<dbReference type="EMBL" id="JAJEQN010000025">
    <property type="protein sequence ID" value="MCC2222036.1"/>
    <property type="molecule type" value="Genomic_DNA"/>
</dbReference>
<dbReference type="InterPro" id="IPR050490">
    <property type="entry name" value="Bact_solute-bd_prot1"/>
</dbReference>
<dbReference type="PANTHER" id="PTHR43649">
    <property type="entry name" value="ARABINOSE-BINDING PROTEIN-RELATED"/>
    <property type="match status" value="1"/>
</dbReference>
<organism evidence="3 4">
    <name type="scientific">Anthropogastromicrobium aceti</name>
    <dbReference type="NCBI Taxonomy" id="2981768"/>
    <lineage>
        <taxon>Bacteria</taxon>
        <taxon>Bacillati</taxon>
        <taxon>Bacillota</taxon>
        <taxon>Clostridia</taxon>
        <taxon>Lachnospirales</taxon>
        <taxon>Lachnospiraceae</taxon>
        <taxon>Anthropogastromicrobium</taxon>
    </lineage>
</organism>
<protein>
    <submittedName>
        <fullName evidence="3">Extracellular solute-binding protein</fullName>
    </submittedName>
</protein>
<comment type="caution">
    <text evidence="3">The sequence shown here is derived from an EMBL/GenBank/DDBJ whole genome shotgun (WGS) entry which is preliminary data.</text>
</comment>
<evidence type="ECO:0000256" key="1">
    <source>
        <dbReference type="ARBA" id="ARBA00022729"/>
    </source>
</evidence>
<dbReference type="SUPFAM" id="SSF53850">
    <property type="entry name" value="Periplasmic binding protein-like II"/>
    <property type="match status" value="1"/>
</dbReference>
<gene>
    <name evidence="3" type="ORF">LKD48_10375</name>
</gene>